<feature type="domain" description="Dienelactone hydrolase" evidence="1">
    <location>
        <begin position="32"/>
        <end position="242"/>
    </location>
</feature>
<dbReference type="EMBL" id="PDLN01000008">
    <property type="protein sequence ID" value="RDW78287.1"/>
    <property type="molecule type" value="Genomic_DNA"/>
</dbReference>
<dbReference type="AlphaFoldDB" id="A0A3D8RW44"/>
<name>A0A3D8RW44_9HELO</name>
<dbReference type="Gene3D" id="3.40.50.1820">
    <property type="entry name" value="alpha/beta hydrolase"/>
    <property type="match status" value="1"/>
</dbReference>
<dbReference type="InterPro" id="IPR002925">
    <property type="entry name" value="Dienelactn_hydro"/>
</dbReference>
<dbReference type="Pfam" id="PF01738">
    <property type="entry name" value="DLH"/>
    <property type="match status" value="1"/>
</dbReference>
<dbReference type="PANTHER" id="PTHR47668">
    <property type="entry name" value="DIENELACTONE HYDROLASE FAMILY PROTEIN (AFU_ORTHOLOGUE AFUA_6G01940)"/>
    <property type="match status" value="1"/>
</dbReference>
<dbReference type="SUPFAM" id="SSF53474">
    <property type="entry name" value="alpha/beta-Hydrolases"/>
    <property type="match status" value="1"/>
</dbReference>
<accession>A0A3D8RW44</accession>
<dbReference type="Proteomes" id="UP000256328">
    <property type="component" value="Unassembled WGS sequence"/>
</dbReference>
<organism evidence="2 3">
    <name type="scientific">Coleophoma crateriformis</name>
    <dbReference type="NCBI Taxonomy" id="565419"/>
    <lineage>
        <taxon>Eukaryota</taxon>
        <taxon>Fungi</taxon>
        <taxon>Dikarya</taxon>
        <taxon>Ascomycota</taxon>
        <taxon>Pezizomycotina</taxon>
        <taxon>Leotiomycetes</taxon>
        <taxon>Helotiales</taxon>
        <taxon>Dermateaceae</taxon>
        <taxon>Coleophoma</taxon>
    </lineage>
</organism>
<dbReference type="GO" id="GO:0016787">
    <property type="term" value="F:hydrolase activity"/>
    <property type="evidence" value="ECO:0007669"/>
    <property type="project" value="InterPro"/>
</dbReference>
<dbReference type="PANTHER" id="PTHR47668:SF1">
    <property type="entry name" value="DIENELACTONE HYDROLASE DOMAIN-CONTAINING PROTEIN-RELATED"/>
    <property type="match status" value="1"/>
</dbReference>
<gene>
    <name evidence="2" type="ORF">BP5796_06139</name>
</gene>
<reference evidence="2 3" key="1">
    <citation type="journal article" date="2018" name="IMA Fungus">
        <title>IMA Genome-F 9: Draft genome sequence of Annulohypoxylon stygium, Aspergillus mulundensis, Berkeleyomyces basicola (syn. Thielaviopsis basicola), Ceratocystis smalleyi, two Cercospora beticola strains, Coleophoma cylindrospora, Fusarium fracticaudum, Phialophora cf. hyalina, and Morchella septimelata.</title>
        <authorList>
            <person name="Wingfield B.D."/>
            <person name="Bills G.F."/>
            <person name="Dong Y."/>
            <person name="Huang W."/>
            <person name="Nel W.J."/>
            <person name="Swalarsk-Parry B.S."/>
            <person name="Vaghefi N."/>
            <person name="Wilken P.M."/>
            <person name="An Z."/>
            <person name="de Beer Z.W."/>
            <person name="De Vos L."/>
            <person name="Chen L."/>
            <person name="Duong T.A."/>
            <person name="Gao Y."/>
            <person name="Hammerbacher A."/>
            <person name="Kikkert J.R."/>
            <person name="Li Y."/>
            <person name="Li H."/>
            <person name="Li K."/>
            <person name="Li Q."/>
            <person name="Liu X."/>
            <person name="Ma X."/>
            <person name="Naidoo K."/>
            <person name="Pethybridge S.J."/>
            <person name="Sun J."/>
            <person name="Steenkamp E.T."/>
            <person name="van der Nest M.A."/>
            <person name="van Wyk S."/>
            <person name="Wingfield M.J."/>
            <person name="Xiong C."/>
            <person name="Yue Q."/>
            <person name="Zhang X."/>
        </authorList>
    </citation>
    <scope>NUCLEOTIDE SEQUENCE [LARGE SCALE GENOMIC DNA]</scope>
    <source>
        <strain evidence="2 3">BP5796</strain>
    </source>
</reference>
<proteinExistence type="predicted"/>
<evidence type="ECO:0000313" key="2">
    <source>
        <dbReference type="EMBL" id="RDW78287.1"/>
    </source>
</evidence>
<evidence type="ECO:0000259" key="1">
    <source>
        <dbReference type="Pfam" id="PF01738"/>
    </source>
</evidence>
<comment type="caution">
    <text evidence="2">The sequence shown here is derived from an EMBL/GenBank/DDBJ whole genome shotgun (WGS) entry which is preliminary data.</text>
</comment>
<evidence type="ECO:0000313" key="3">
    <source>
        <dbReference type="Proteomes" id="UP000256328"/>
    </source>
</evidence>
<sequence length="243" mass="26373">MSEHSKACCSIPPVVANGYEAKGSYSQVAGLKTYITGPSDSKKAILYVYDIFGFCDQCLQGADILAKTHMVIMPDFFDGAPAHLSWFAPGSDDGQTKLGEFIKTKASPPLHLERIAKVVEEITASKGVTEWGAVGMCWGGKVVTLCSGAGTKWKAGAQCHPAMLDPKEAEDISIPYATLASKDEDKDTVVAFGKASKAETIVEIFEDQIHGWMAARANLEDERVKSEYARGYKILNDFFANYL</sequence>
<dbReference type="OrthoDB" id="2147163at2759"/>
<dbReference type="InterPro" id="IPR029058">
    <property type="entry name" value="AB_hydrolase_fold"/>
</dbReference>
<keyword evidence="3" id="KW-1185">Reference proteome</keyword>
<protein>
    <recommendedName>
        <fullName evidence="1">Dienelactone hydrolase domain-containing protein</fullName>
    </recommendedName>
</protein>